<accession>A0Y817</accession>
<dbReference type="STRING" id="247633.GP2143_13486"/>
<feature type="domain" description="Aminoglycoside phosphotransferase" evidence="1">
    <location>
        <begin position="31"/>
        <end position="246"/>
    </location>
</feature>
<keyword evidence="2" id="KW-0548">Nucleotidyltransferase</keyword>
<organism evidence="2 3">
    <name type="scientific">marine gamma proteobacterium HTCC2143</name>
    <dbReference type="NCBI Taxonomy" id="247633"/>
    <lineage>
        <taxon>Bacteria</taxon>
        <taxon>Pseudomonadati</taxon>
        <taxon>Pseudomonadota</taxon>
        <taxon>Gammaproteobacteria</taxon>
        <taxon>Cellvibrionales</taxon>
        <taxon>Spongiibacteraceae</taxon>
        <taxon>BD1-7 clade</taxon>
    </lineage>
</organism>
<dbReference type="Gene3D" id="3.30.200.20">
    <property type="entry name" value="Phosphorylase Kinase, domain 1"/>
    <property type="match status" value="1"/>
</dbReference>
<sequence length="308" mass="35048">MSNPVDLHLAHLQKHLSDYCSPWCKHSVSLVRPLLGGLTNRSYLLQSQGERYVLRINAKNHRQLDLDRRAEIEILQAVGEIGVATELVYADPAEGFLVTKFVDGDPWQRHMSGMTDTISQIAALLKTIHQLDGGGRVMDVRGKSAKYWQAINTDGIRAEKLRAIEQKVQAFILWAENENRSPCLCHNDLLAENIIVADDNRLVAIDWEYAAMGDPYFDLAVVVEGHELTPFFERQLLSDYLGCEPSAAEMRRLQYCRVEYAYLELLWYAVQSSSSPILMPDQLFEERLINLDQRLNSHDSLDANTSME</sequence>
<dbReference type="OrthoDB" id="179763at2"/>
<proteinExistence type="predicted"/>
<dbReference type="Proteomes" id="UP000004931">
    <property type="component" value="Unassembled WGS sequence"/>
</dbReference>
<dbReference type="SUPFAM" id="SSF56112">
    <property type="entry name" value="Protein kinase-like (PK-like)"/>
    <property type="match status" value="1"/>
</dbReference>
<keyword evidence="2" id="KW-0808">Transferase</keyword>
<keyword evidence="3" id="KW-1185">Reference proteome</keyword>
<keyword evidence="2" id="KW-0418">Kinase</keyword>
<dbReference type="GO" id="GO:0016301">
    <property type="term" value="F:kinase activity"/>
    <property type="evidence" value="ECO:0007669"/>
    <property type="project" value="UniProtKB-KW"/>
</dbReference>
<protein>
    <submittedName>
        <fullName evidence="2">Cholinephosphate cytidylyltransferase/choline kinase</fullName>
    </submittedName>
</protein>
<dbReference type="EMBL" id="AAVT01000001">
    <property type="protein sequence ID" value="EAW32271.1"/>
    <property type="molecule type" value="Genomic_DNA"/>
</dbReference>
<gene>
    <name evidence="2" type="ORF">GP2143_13486</name>
</gene>
<dbReference type="GO" id="GO:0016779">
    <property type="term" value="F:nucleotidyltransferase activity"/>
    <property type="evidence" value="ECO:0007669"/>
    <property type="project" value="UniProtKB-KW"/>
</dbReference>
<comment type="caution">
    <text evidence="2">The sequence shown here is derived from an EMBL/GenBank/DDBJ whole genome shotgun (WGS) entry which is preliminary data.</text>
</comment>
<name>A0Y817_9GAMM</name>
<dbReference type="AlphaFoldDB" id="A0Y817"/>
<dbReference type="InterPro" id="IPR011009">
    <property type="entry name" value="Kinase-like_dom_sf"/>
</dbReference>
<dbReference type="Gene3D" id="3.90.1200.10">
    <property type="match status" value="1"/>
</dbReference>
<dbReference type="eggNOG" id="COG0510">
    <property type="taxonomic scope" value="Bacteria"/>
</dbReference>
<evidence type="ECO:0000259" key="1">
    <source>
        <dbReference type="Pfam" id="PF01636"/>
    </source>
</evidence>
<dbReference type="InterPro" id="IPR052077">
    <property type="entry name" value="CcrZ_PhaseVar_Mediator"/>
</dbReference>
<dbReference type="PANTHER" id="PTHR40086">
    <property type="entry name" value="PHOSPHOTRANSFERASE YTMP-RELATED"/>
    <property type="match status" value="1"/>
</dbReference>
<dbReference type="InterPro" id="IPR002575">
    <property type="entry name" value="Aminoglycoside_PTrfase"/>
</dbReference>
<evidence type="ECO:0000313" key="3">
    <source>
        <dbReference type="Proteomes" id="UP000004931"/>
    </source>
</evidence>
<dbReference type="CDD" id="cd05151">
    <property type="entry name" value="ChoK-like"/>
    <property type="match status" value="1"/>
</dbReference>
<evidence type="ECO:0000313" key="2">
    <source>
        <dbReference type="EMBL" id="EAW32271.1"/>
    </source>
</evidence>
<dbReference type="PANTHER" id="PTHR40086:SF1">
    <property type="entry name" value="CELL CYCLE REGULATOR CCRZ"/>
    <property type="match status" value="1"/>
</dbReference>
<reference evidence="2 3" key="1">
    <citation type="journal article" date="2010" name="J. Bacteriol.">
        <title>Genome sequence of the oligotrophic marine Gammaproteobacterium HTCC2143, isolated from the Oregon Coast.</title>
        <authorList>
            <person name="Oh H.M."/>
            <person name="Kang I."/>
            <person name="Ferriera S."/>
            <person name="Giovannoni S.J."/>
            <person name="Cho J.C."/>
        </authorList>
    </citation>
    <scope>NUCLEOTIDE SEQUENCE [LARGE SCALE GENOMIC DNA]</scope>
    <source>
        <strain evidence="2 3">HTCC2143</strain>
    </source>
</reference>
<dbReference type="Pfam" id="PF01636">
    <property type="entry name" value="APH"/>
    <property type="match status" value="1"/>
</dbReference>